<evidence type="ECO:0000256" key="6">
    <source>
        <dbReference type="ARBA" id="ARBA00022729"/>
    </source>
</evidence>
<dbReference type="OrthoDB" id="15609at2"/>
<dbReference type="Proteomes" id="UP000248926">
    <property type="component" value="Unassembled WGS sequence"/>
</dbReference>
<evidence type="ECO:0000256" key="15">
    <source>
        <dbReference type="SAM" id="MobiDB-lite"/>
    </source>
</evidence>
<gene>
    <name evidence="19" type="ORF">CA260_15800</name>
</gene>
<evidence type="ECO:0000256" key="7">
    <source>
        <dbReference type="ARBA" id="ARBA00023004"/>
    </source>
</evidence>
<comment type="caution">
    <text evidence="19">The sequence shown here is derived from an EMBL/GenBank/DDBJ whole genome shotgun (WGS) entry which is preliminary data.</text>
</comment>
<protein>
    <recommendedName>
        <fullName evidence="21">TonB-dependent receptor</fullName>
    </recommendedName>
</protein>
<feature type="chain" id="PRO_5016398306" description="TonB-dependent receptor" evidence="16">
    <location>
        <begin position="24"/>
        <end position="815"/>
    </location>
</feature>
<dbReference type="GO" id="GO:0015344">
    <property type="term" value="F:siderophore uptake transmembrane transporter activity"/>
    <property type="evidence" value="ECO:0007669"/>
    <property type="project" value="TreeGrafter"/>
</dbReference>
<evidence type="ECO:0000313" key="20">
    <source>
        <dbReference type="Proteomes" id="UP000248926"/>
    </source>
</evidence>
<dbReference type="InterPro" id="IPR012910">
    <property type="entry name" value="Plug_dom"/>
</dbReference>
<keyword evidence="20" id="KW-1185">Reference proteome</keyword>
<evidence type="ECO:0000256" key="8">
    <source>
        <dbReference type="ARBA" id="ARBA00023065"/>
    </source>
</evidence>
<evidence type="ECO:0000259" key="18">
    <source>
        <dbReference type="Pfam" id="PF07715"/>
    </source>
</evidence>
<dbReference type="InterPro" id="IPR036942">
    <property type="entry name" value="Beta-barrel_TonB_sf"/>
</dbReference>
<keyword evidence="8" id="KW-0406">Ion transport</keyword>
<keyword evidence="7" id="KW-0408">Iron</keyword>
<dbReference type="RefSeq" id="WP_111984424.1">
    <property type="nucleotide sequence ID" value="NZ_NFZS01000004.1"/>
</dbReference>
<name>A0A328P3T5_9GAMM</name>
<feature type="compositionally biased region" description="Low complexity" evidence="15">
    <location>
        <begin position="30"/>
        <end position="55"/>
    </location>
</feature>
<dbReference type="PANTHER" id="PTHR32552:SF89">
    <property type="entry name" value="CATECHOLATE SIDEROPHORE RECEPTOR FIU"/>
    <property type="match status" value="1"/>
</dbReference>
<keyword evidence="10 12" id="KW-0472">Membrane</keyword>
<feature type="domain" description="TonB-dependent receptor-like beta-barrel" evidence="17">
    <location>
        <begin position="265"/>
        <end position="759"/>
    </location>
</feature>
<evidence type="ECO:0000256" key="5">
    <source>
        <dbReference type="ARBA" id="ARBA00022692"/>
    </source>
</evidence>
<dbReference type="Gene3D" id="2.170.130.10">
    <property type="entry name" value="TonB-dependent receptor, plug domain"/>
    <property type="match status" value="1"/>
</dbReference>
<evidence type="ECO:0000256" key="1">
    <source>
        <dbReference type="ARBA" id="ARBA00004571"/>
    </source>
</evidence>
<comment type="similarity">
    <text evidence="12 14">Belongs to the TonB-dependent receptor family.</text>
</comment>
<evidence type="ECO:0000256" key="3">
    <source>
        <dbReference type="ARBA" id="ARBA00022452"/>
    </source>
</evidence>
<dbReference type="InterPro" id="IPR037066">
    <property type="entry name" value="Plug_dom_sf"/>
</dbReference>
<evidence type="ECO:0008006" key="21">
    <source>
        <dbReference type="Google" id="ProtNLM"/>
    </source>
</evidence>
<keyword evidence="11 12" id="KW-0998">Cell outer membrane</keyword>
<dbReference type="Pfam" id="PF07715">
    <property type="entry name" value="Plug"/>
    <property type="match status" value="1"/>
</dbReference>
<accession>A0A328P3T5</accession>
<comment type="subcellular location">
    <subcellularLocation>
        <location evidence="1 12">Cell outer membrane</location>
        <topology evidence="1 12">Multi-pass membrane protein</topology>
    </subcellularLocation>
</comment>
<keyword evidence="5 12" id="KW-0812">Transmembrane</keyword>
<dbReference type="Gene3D" id="2.40.170.20">
    <property type="entry name" value="TonB-dependent receptor, beta-barrel domain"/>
    <property type="match status" value="1"/>
</dbReference>
<keyword evidence="4" id="KW-0410">Iron transport</keyword>
<evidence type="ECO:0000256" key="12">
    <source>
        <dbReference type="PROSITE-ProRule" id="PRU01360"/>
    </source>
</evidence>
<evidence type="ECO:0000256" key="9">
    <source>
        <dbReference type="ARBA" id="ARBA00023077"/>
    </source>
</evidence>
<evidence type="ECO:0000256" key="14">
    <source>
        <dbReference type="RuleBase" id="RU003357"/>
    </source>
</evidence>
<evidence type="ECO:0000256" key="16">
    <source>
        <dbReference type="SAM" id="SignalP"/>
    </source>
</evidence>
<dbReference type="GO" id="GO:0009279">
    <property type="term" value="C:cell outer membrane"/>
    <property type="evidence" value="ECO:0007669"/>
    <property type="project" value="UniProtKB-SubCell"/>
</dbReference>
<evidence type="ECO:0000256" key="11">
    <source>
        <dbReference type="ARBA" id="ARBA00023237"/>
    </source>
</evidence>
<feature type="domain" description="TonB-dependent receptor plug" evidence="18">
    <location>
        <begin position="82"/>
        <end position="191"/>
    </location>
</feature>
<evidence type="ECO:0000256" key="2">
    <source>
        <dbReference type="ARBA" id="ARBA00022448"/>
    </source>
</evidence>
<evidence type="ECO:0000259" key="17">
    <source>
        <dbReference type="Pfam" id="PF00593"/>
    </source>
</evidence>
<evidence type="ECO:0000313" key="19">
    <source>
        <dbReference type="EMBL" id="RAO75963.1"/>
    </source>
</evidence>
<dbReference type="InterPro" id="IPR000531">
    <property type="entry name" value="Beta-barrel_TonB"/>
</dbReference>
<dbReference type="PROSITE" id="PS52016">
    <property type="entry name" value="TONB_DEPENDENT_REC_3"/>
    <property type="match status" value="1"/>
</dbReference>
<dbReference type="SUPFAM" id="SSF56935">
    <property type="entry name" value="Porins"/>
    <property type="match status" value="1"/>
</dbReference>
<feature type="region of interest" description="Disordered" evidence="15">
    <location>
        <begin position="30"/>
        <end position="59"/>
    </location>
</feature>
<keyword evidence="2 12" id="KW-0813">Transport</keyword>
<proteinExistence type="inferred from homology"/>
<dbReference type="PANTHER" id="PTHR32552">
    <property type="entry name" value="FERRICHROME IRON RECEPTOR-RELATED"/>
    <property type="match status" value="1"/>
</dbReference>
<sequence>MKRNHLSMAIAVVFCMAAGTAVAQDAASQSQPAANKDTTQQRTSVSSTSNTTTSNDTKRVQELNTVTVQAQSLSLGGGLMSVQTAPKAVSTISRDAIVKAPPGSNFTQMVSSIPGVNASTDDVTGLSDGNYSIRGFNSSEIGVTVNGAPITDTGSYAVYATEYGDSENYGDITVLQGIPDVDMPDSGAAGGHIAWATIDPSHKAGVDITQSLGSHDYRRTFVRLNTGDTGPVRSWLSYSDNSVDKWRGAGDLNVTKVEGKSLWTIDSNNSISASLQYNREVRNGYYGLSKSDLAKHGYFYDYDTTYTPGDSQYYQLHNNPFRNYMFSLDGEFKLTDSLRLSVVPYFQYGDGGGGTGNSFFAETTNSTQNLYESAHQDLNQDGAIVTGPNGKKALVYGFSSSTTYRPGVIAKFNQDLSMDNSLEYGFWYERARQQQNDKFSMASWATGVPNDIWGSSNYVLYPDGQVQNAYEEYTVTEVKKGFITDTWTPNDQWLLTAGLAYLHVDRSGFAFENPGSTGGFAKGFGNDDLNGTYHKFTPAVGVKFSPNENSQIYYGIGETYRAPPNGAVFLNQITGTAANKPESAWNNDLGYRYYNDRFSTNVMLYHSNFNNKTISAKDQVTGEPVYTQIARVKQQGFAAEASFNITEAWKVYGQYTYTDATVESDLNAGKNKAGMYVYYPTDGKQLFNTPRNIAYLQLSYDHGPLWASIYGNYHSSMYGDFMNTERVGGYTTFGFNAGYRFSDFASWFRQPYIKLNVSNIGDRHALTSANNASAFLANNSAGYLGPDGKPLATASPYYSLLEPRTFMVTVGASFF</sequence>
<evidence type="ECO:0000256" key="10">
    <source>
        <dbReference type="ARBA" id="ARBA00023136"/>
    </source>
</evidence>
<dbReference type="AlphaFoldDB" id="A0A328P3T5"/>
<feature type="signal peptide" evidence="16">
    <location>
        <begin position="1"/>
        <end position="23"/>
    </location>
</feature>
<dbReference type="EMBL" id="NFZS01000004">
    <property type="protein sequence ID" value="RAO75963.1"/>
    <property type="molecule type" value="Genomic_DNA"/>
</dbReference>
<reference evidence="19 20" key="1">
    <citation type="journal article" date="2018" name="Genet. Mol. Biol.">
        <title>The genome sequence of Dyella jiangningensis FCAV SCS01 from a lignocellulose-decomposing microbial consortium metagenome reveals potential for biotechnological applications.</title>
        <authorList>
            <person name="Desiderato J.G."/>
            <person name="Alvarenga D.O."/>
            <person name="Constancio M.T.L."/>
            <person name="Alves L.M.C."/>
            <person name="Varani A.M."/>
        </authorList>
    </citation>
    <scope>NUCLEOTIDE SEQUENCE [LARGE SCALE GENOMIC DNA]</scope>
    <source>
        <strain evidence="19 20">FCAV SCS01</strain>
    </source>
</reference>
<feature type="short sequence motif" description="TonB box" evidence="13">
    <location>
        <begin position="65"/>
        <end position="71"/>
    </location>
</feature>
<dbReference type="Pfam" id="PF00593">
    <property type="entry name" value="TonB_dep_Rec_b-barrel"/>
    <property type="match status" value="1"/>
</dbReference>
<organism evidence="19 20">
    <name type="scientific">Dyella jiangningensis</name>
    <dbReference type="NCBI Taxonomy" id="1379159"/>
    <lineage>
        <taxon>Bacteria</taxon>
        <taxon>Pseudomonadati</taxon>
        <taxon>Pseudomonadota</taxon>
        <taxon>Gammaproteobacteria</taxon>
        <taxon>Lysobacterales</taxon>
        <taxon>Rhodanobacteraceae</taxon>
        <taxon>Dyella</taxon>
    </lineage>
</organism>
<keyword evidence="6 16" id="KW-0732">Signal</keyword>
<dbReference type="PROSITE" id="PS00430">
    <property type="entry name" value="TONB_DEPENDENT_REC_1"/>
    <property type="match status" value="1"/>
</dbReference>
<dbReference type="InterPro" id="IPR010916">
    <property type="entry name" value="TonB_box_CS"/>
</dbReference>
<dbReference type="InterPro" id="IPR039426">
    <property type="entry name" value="TonB-dep_rcpt-like"/>
</dbReference>
<evidence type="ECO:0000256" key="4">
    <source>
        <dbReference type="ARBA" id="ARBA00022496"/>
    </source>
</evidence>
<keyword evidence="9 13" id="KW-0798">TonB box</keyword>
<keyword evidence="3 12" id="KW-1134">Transmembrane beta strand</keyword>
<evidence type="ECO:0000256" key="13">
    <source>
        <dbReference type="PROSITE-ProRule" id="PRU10143"/>
    </source>
</evidence>